<proteinExistence type="predicted"/>
<dbReference type="PANTHER" id="PTHR36978:SF4">
    <property type="entry name" value="P-LOOP CONTAINING NUCLEOSIDE TRIPHOSPHATE HYDROLASE PROTEIN"/>
    <property type="match status" value="1"/>
</dbReference>
<dbReference type="AlphaFoldDB" id="A0A239EFG5"/>
<evidence type="ECO:0000313" key="2">
    <source>
        <dbReference type="Proteomes" id="UP000198420"/>
    </source>
</evidence>
<protein>
    <recommendedName>
        <fullName evidence="3">Sulfotransferase family protein</fullName>
    </recommendedName>
</protein>
<dbReference type="InterPro" id="IPR027417">
    <property type="entry name" value="P-loop_NTPase"/>
</dbReference>
<dbReference type="Proteomes" id="UP000198420">
    <property type="component" value="Unassembled WGS sequence"/>
</dbReference>
<gene>
    <name evidence="1" type="ORF">SAMN06265355_11744</name>
</gene>
<organism evidence="1 2">
    <name type="scientific">Actinomadura mexicana</name>
    <dbReference type="NCBI Taxonomy" id="134959"/>
    <lineage>
        <taxon>Bacteria</taxon>
        <taxon>Bacillati</taxon>
        <taxon>Actinomycetota</taxon>
        <taxon>Actinomycetes</taxon>
        <taxon>Streptosporangiales</taxon>
        <taxon>Thermomonosporaceae</taxon>
        <taxon>Actinomadura</taxon>
    </lineage>
</organism>
<dbReference type="OrthoDB" id="285690at2"/>
<dbReference type="Pfam" id="PF17784">
    <property type="entry name" value="Sulfotransfer_4"/>
    <property type="match status" value="1"/>
</dbReference>
<dbReference type="EMBL" id="FZNP01000017">
    <property type="protein sequence ID" value="SNS43161.1"/>
    <property type="molecule type" value="Genomic_DNA"/>
</dbReference>
<dbReference type="PANTHER" id="PTHR36978">
    <property type="entry name" value="P-LOOP CONTAINING NUCLEOTIDE TRIPHOSPHATE HYDROLASE"/>
    <property type="match status" value="1"/>
</dbReference>
<keyword evidence="2" id="KW-1185">Reference proteome</keyword>
<reference evidence="2" key="1">
    <citation type="submission" date="2017-06" db="EMBL/GenBank/DDBJ databases">
        <authorList>
            <person name="Varghese N."/>
            <person name="Submissions S."/>
        </authorList>
    </citation>
    <scope>NUCLEOTIDE SEQUENCE [LARGE SCALE GENOMIC DNA]</scope>
    <source>
        <strain evidence="2">DSM 44485</strain>
    </source>
</reference>
<accession>A0A239EFG5</accession>
<dbReference type="SUPFAM" id="SSF52540">
    <property type="entry name" value="P-loop containing nucleoside triphosphate hydrolases"/>
    <property type="match status" value="1"/>
</dbReference>
<dbReference type="Gene3D" id="3.40.50.300">
    <property type="entry name" value="P-loop containing nucleotide triphosphate hydrolases"/>
    <property type="match status" value="1"/>
</dbReference>
<evidence type="ECO:0008006" key="3">
    <source>
        <dbReference type="Google" id="ProtNLM"/>
    </source>
</evidence>
<sequence>MLEVIGAGFGRTGTFSLKAALETLGFGPCHHMLGLLERPEEIPRWRRAAQPGRTDWDEVYRGYRSSVDWPGARFWRELAAWSPKAKVVLTVRDPRRWYDSAAATIHRAAMDASPAPTPVLAEMRAMSREVVWDGQFGGRFTDAEHAMRVFTEHNEAVRREIDRDRLLVFEVAQGWEPLCAFLGVPVPDAPFPRSNDQDEFGALLREHVTGATTAPS</sequence>
<evidence type="ECO:0000313" key="1">
    <source>
        <dbReference type="EMBL" id="SNS43161.1"/>
    </source>
</evidence>
<name>A0A239EFG5_9ACTN</name>
<dbReference type="RefSeq" id="WP_089315774.1">
    <property type="nucleotide sequence ID" value="NZ_FZNP01000017.1"/>
</dbReference>
<dbReference type="InterPro" id="IPR040632">
    <property type="entry name" value="Sulfotransfer_4"/>
</dbReference>